<dbReference type="EMBL" id="NMUL01000067">
    <property type="protein sequence ID" value="OXM59977.1"/>
    <property type="molecule type" value="Genomic_DNA"/>
</dbReference>
<reference evidence="2" key="1">
    <citation type="submission" date="2017-07" db="EMBL/GenBank/DDBJ databases">
        <title>Comparative genome mining reveals phylogenetic distribution patterns of secondary metabolites in Amycolatopsis.</title>
        <authorList>
            <person name="Adamek M."/>
            <person name="Alanjary M."/>
            <person name="Sales-Ortells H."/>
            <person name="Goodfellow M."/>
            <person name="Bull A.T."/>
            <person name="Kalinowski J."/>
            <person name="Ziemert N."/>
        </authorList>
    </citation>
    <scope>NUCLEOTIDE SEQUENCE [LARGE SCALE GENOMIC DNA]</scope>
    <source>
        <strain evidence="2">H5</strain>
    </source>
</reference>
<accession>A0A229SLV0</accession>
<organism evidence="1 2">
    <name type="scientific">Amycolatopsis vastitatis</name>
    <dbReference type="NCBI Taxonomy" id="1905142"/>
    <lineage>
        <taxon>Bacteria</taxon>
        <taxon>Bacillati</taxon>
        <taxon>Actinomycetota</taxon>
        <taxon>Actinomycetes</taxon>
        <taxon>Pseudonocardiales</taxon>
        <taxon>Pseudonocardiaceae</taxon>
        <taxon>Amycolatopsis</taxon>
    </lineage>
</organism>
<keyword evidence="2" id="KW-1185">Reference proteome</keyword>
<name>A0A229SLV0_9PSEU</name>
<dbReference type="OrthoDB" id="4020134at2"/>
<dbReference type="AlphaFoldDB" id="A0A229SLV0"/>
<evidence type="ECO:0000313" key="1">
    <source>
        <dbReference type="EMBL" id="OXM59977.1"/>
    </source>
</evidence>
<proteinExistence type="predicted"/>
<comment type="caution">
    <text evidence="1">The sequence shown here is derived from an EMBL/GenBank/DDBJ whole genome shotgun (WGS) entry which is preliminary data.</text>
</comment>
<dbReference type="Proteomes" id="UP000215199">
    <property type="component" value="Unassembled WGS sequence"/>
</dbReference>
<gene>
    <name evidence="1" type="ORF">CF165_44550</name>
</gene>
<dbReference type="RefSeq" id="WP_093953640.1">
    <property type="nucleotide sequence ID" value="NZ_NMUL01000067.1"/>
</dbReference>
<sequence length="147" mass="16556">MAAAIAKRRERMFYLNADALGGVETYLATTLRAAIRQAQRAGRYDRLRGKRIVTQISPGRQRRVFWRDARGTKADTPINAIDAGERRRLFIEADGGLEPLHLWLTEGGMPMSYQSWEKVFSAANDRCARFGKPTQMSPTRAADPDSL</sequence>
<evidence type="ECO:0000313" key="2">
    <source>
        <dbReference type="Proteomes" id="UP000215199"/>
    </source>
</evidence>
<protein>
    <submittedName>
        <fullName evidence="1">Uncharacterized protein</fullName>
    </submittedName>
</protein>